<evidence type="ECO:0000259" key="2">
    <source>
        <dbReference type="SMART" id="SM00355"/>
    </source>
</evidence>
<evidence type="ECO:0000256" key="1">
    <source>
        <dbReference type="SAM" id="MobiDB-lite"/>
    </source>
</evidence>
<protein>
    <recommendedName>
        <fullName evidence="2">C2H2-type domain-containing protein</fullName>
    </recommendedName>
</protein>
<dbReference type="InterPro" id="IPR057218">
    <property type="entry name" value="DUF7896"/>
</dbReference>
<feature type="compositionally biased region" description="Basic and acidic residues" evidence="1">
    <location>
        <begin position="1223"/>
        <end position="1237"/>
    </location>
</feature>
<reference evidence="3 4" key="1">
    <citation type="submission" date="2019-06" db="EMBL/GenBank/DDBJ databases">
        <title>Draft genome sequence of the filamentous fungus Phialemoniopsis curvata isolated from diesel fuel.</title>
        <authorList>
            <person name="Varaljay V.A."/>
            <person name="Lyon W.J."/>
            <person name="Crouch A.L."/>
            <person name="Drake C.E."/>
            <person name="Hollomon J.M."/>
            <person name="Nadeau L.J."/>
            <person name="Nunn H.S."/>
            <person name="Stevenson B.S."/>
            <person name="Bojanowski C.L."/>
            <person name="Crookes-Goodson W.J."/>
        </authorList>
    </citation>
    <scope>NUCLEOTIDE SEQUENCE [LARGE SCALE GENOMIC DNA]</scope>
    <source>
        <strain evidence="3 4">D216</strain>
    </source>
</reference>
<evidence type="ECO:0000313" key="3">
    <source>
        <dbReference type="EMBL" id="TPX17447.1"/>
    </source>
</evidence>
<feature type="compositionally biased region" description="Polar residues" evidence="1">
    <location>
        <begin position="278"/>
        <end position="291"/>
    </location>
</feature>
<dbReference type="PANTHER" id="PTHR42031:SF1">
    <property type="entry name" value="KEY LIME PATHOGENICITY PROTEIN"/>
    <property type="match status" value="1"/>
</dbReference>
<organism evidence="3 4">
    <name type="scientific">Thyridium curvatum</name>
    <dbReference type="NCBI Taxonomy" id="1093900"/>
    <lineage>
        <taxon>Eukaryota</taxon>
        <taxon>Fungi</taxon>
        <taxon>Dikarya</taxon>
        <taxon>Ascomycota</taxon>
        <taxon>Pezizomycotina</taxon>
        <taxon>Sordariomycetes</taxon>
        <taxon>Sordariomycetidae</taxon>
        <taxon>Thyridiales</taxon>
        <taxon>Thyridiaceae</taxon>
        <taxon>Thyridium</taxon>
    </lineage>
</organism>
<dbReference type="SMART" id="SM00355">
    <property type="entry name" value="ZnF_C2H2"/>
    <property type="match status" value="7"/>
</dbReference>
<feature type="region of interest" description="Disordered" evidence="1">
    <location>
        <begin position="774"/>
        <end position="798"/>
    </location>
</feature>
<accession>A0A507BC16</accession>
<dbReference type="Pfam" id="PF25438">
    <property type="entry name" value="DUF7896"/>
    <property type="match status" value="1"/>
</dbReference>
<feature type="region of interest" description="Disordered" evidence="1">
    <location>
        <begin position="1"/>
        <end position="23"/>
    </location>
</feature>
<feature type="domain" description="C2H2-type" evidence="2">
    <location>
        <begin position="183"/>
        <end position="210"/>
    </location>
</feature>
<dbReference type="InParanoid" id="A0A507BC16"/>
<gene>
    <name evidence="3" type="ORF">E0L32_003090</name>
</gene>
<dbReference type="AlphaFoldDB" id="A0A507BC16"/>
<dbReference type="OrthoDB" id="4738706at2759"/>
<feature type="domain" description="C2H2-type" evidence="2">
    <location>
        <begin position="1037"/>
        <end position="1058"/>
    </location>
</feature>
<dbReference type="InterPro" id="IPR013087">
    <property type="entry name" value="Znf_C2H2_type"/>
</dbReference>
<feature type="region of interest" description="Disordered" evidence="1">
    <location>
        <begin position="949"/>
        <end position="992"/>
    </location>
</feature>
<dbReference type="PANTHER" id="PTHR42031">
    <property type="entry name" value="KEY LIME PATHOGENICITY PROTEIN"/>
    <property type="match status" value="1"/>
</dbReference>
<dbReference type="Gene3D" id="3.30.160.60">
    <property type="entry name" value="Classic Zinc Finger"/>
    <property type="match status" value="1"/>
</dbReference>
<feature type="domain" description="C2H2-type" evidence="2">
    <location>
        <begin position="1158"/>
        <end position="1178"/>
    </location>
</feature>
<sequence>MAAGSEALRMDRDDLTPTRLPMSASAPSVNYSAAASHDPSLDPTIKALLDQQAEIQARLAQLLPEKYGPNTKVELDNLRHKLRVLRTYAADNHLFDRTPVLSEIEEARYLQYQCECIEAACLEHGLDLNDPRALDGLKRLLEDDAPVGFAAWFDRNLSQFDPIVRSWRRRGSLSPGVRDQYSYKCWDDQCVHYIYGFSNREDRDRHTREHAFLAKRDSGLSVGSTPPLHYSDQSAARSFHDPPSSNSPGVPHRSGSTLHLAPINTGLNQSRDHRDSLRSYSFVSDQASHQARGSVDSEVDPLLPPLKRSRVGQSKLESIEELKLVRDIGQCLRCRVMNHECDSNDPCSACPDQTNLGSEHDFWRTLGCHRGPLGNFTEIMLPASISPRQSQTPMASPLAQRRNMNDFLERTYPLIPDVALMVRSKLDFDDGFWWTEDLAGLPMSNPTLAAYPREPFERPPPVLRVLASSWNTEGTAYNFWQLLKLTGLISDSREAEAAAFPTLYRAKLLLREVLFYDLQQPEPTIRAETSASAPQTLFDEVDHYGRFRLVYNCMTQFLQSFENSTVRRGVMDPRAWLAMFFSMCIFSIVKTILVDIVSYCPRSGSLSHSGFGLSSTTAAMHSVYKALATVFATCSPLLMDEPNLPMGEDDRDILNTASMIIRRDTWPERGLQSTGDFLLLLGNDEISGLPYHGFIRQRSSGRLGSFSLPSFAGHQRDDTRKPLPEMRPMTDPWTLASQTSFSDRDSYGIKTSPTSMLTSPHSIDHNVHRRHTVGESPTFGHTSGRGMTSPIPATRLRPSYQRPPLRRVYCSKCNEYPEGFRGEHELRRHTDAKHAAMVKRWVCTEPQDHPPGSPLPVIPLGKCKACVTKKRYGAYYNAAAHLRRAHFNPHRGGKASGDWPPMTILKDWMQEVRQPVDVQDPDSSDAEDESDYKPIMDLVALPDRRSPLLSDVPRLAPAPPPQLASHSLSHPPPPPPPPPQMPQQVHAPPPLMAAPMVDMPVQQPPMSIQTHSMSQPSVTPFSTGNMKSEENQYFDRNKCPHPECGRFFKDLAAHMLTHMEERPEKCPITTCEYHTKGFARKYDKNRHALTHYKGTMVCPFCPGAGSAFEKAFNRADVFKRHLTAVHNVEQTPPNSKKILLSHAARTGAADAPQSRSTAKCSICHSHFLTAQEFYEHLDDCVLNVIVPSTPKSAGTSGSGGGAPSIRKDSTSTTAARTPTTAGLEKDDRPAELREPSQECRPPATITVEDASTPHLPPPPAIPTTGDQMDMDP</sequence>
<dbReference type="STRING" id="1093900.A0A507BC16"/>
<feature type="region of interest" description="Disordered" evidence="1">
    <location>
        <begin position="218"/>
        <end position="301"/>
    </location>
</feature>
<feature type="domain" description="C2H2-type" evidence="2">
    <location>
        <begin position="808"/>
        <end position="834"/>
    </location>
</feature>
<dbReference type="EMBL" id="SKBQ01000013">
    <property type="protein sequence ID" value="TPX17447.1"/>
    <property type="molecule type" value="Genomic_DNA"/>
</dbReference>
<dbReference type="Proteomes" id="UP000319257">
    <property type="component" value="Unassembled WGS sequence"/>
</dbReference>
<feature type="domain" description="C2H2-type" evidence="2">
    <location>
        <begin position="861"/>
        <end position="886"/>
    </location>
</feature>
<feature type="compositionally biased region" description="Basic and acidic residues" evidence="1">
    <location>
        <begin position="714"/>
        <end position="724"/>
    </location>
</feature>
<feature type="region of interest" description="Disordered" evidence="1">
    <location>
        <begin position="1191"/>
        <end position="1272"/>
    </location>
</feature>
<name>A0A507BC16_9PEZI</name>
<proteinExistence type="predicted"/>
<feature type="domain" description="C2H2-type" evidence="2">
    <location>
        <begin position="1064"/>
        <end position="1091"/>
    </location>
</feature>
<dbReference type="GeneID" id="41970537"/>
<comment type="caution">
    <text evidence="3">The sequence shown here is derived from an EMBL/GenBank/DDBJ whole genome shotgun (WGS) entry which is preliminary data.</text>
</comment>
<feature type="region of interest" description="Disordered" evidence="1">
    <location>
        <begin position="706"/>
        <end position="733"/>
    </location>
</feature>
<keyword evidence="4" id="KW-1185">Reference proteome</keyword>
<feature type="compositionally biased region" description="Low complexity" evidence="1">
    <location>
        <begin position="1210"/>
        <end position="1221"/>
    </location>
</feature>
<dbReference type="RefSeq" id="XP_030999158.1">
    <property type="nucleotide sequence ID" value="XM_031137353.1"/>
</dbReference>
<evidence type="ECO:0000313" key="4">
    <source>
        <dbReference type="Proteomes" id="UP000319257"/>
    </source>
</evidence>
<feature type="compositionally biased region" description="Pro residues" evidence="1">
    <location>
        <begin position="970"/>
        <end position="992"/>
    </location>
</feature>
<feature type="domain" description="C2H2-type" evidence="2">
    <location>
        <begin position="1096"/>
        <end position="1126"/>
    </location>
</feature>